<dbReference type="InterPro" id="IPR006677">
    <property type="entry name" value="tRNA_intron_Endonuc_cat-like"/>
</dbReference>
<evidence type="ECO:0000256" key="7">
    <source>
        <dbReference type="ARBA" id="ARBA00023242"/>
    </source>
</evidence>
<dbReference type="PANTHER" id="PTHR21227:SF0">
    <property type="entry name" value="TRNA-SPLICING ENDONUCLEASE SUBUNIT SEN2"/>
    <property type="match status" value="1"/>
</dbReference>
<organism evidence="13 14">
    <name type="scientific">Triplophysa rosa</name>
    <name type="common">Cave loach</name>
    <dbReference type="NCBI Taxonomy" id="992332"/>
    <lineage>
        <taxon>Eukaryota</taxon>
        <taxon>Metazoa</taxon>
        <taxon>Chordata</taxon>
        <taxon>Craniata</taxon>
        <taxon>Vertebrata</taxon>
        <taxon>Euteleostomi</taxon>
        <taxon>Actinopterygii</taxon>
        <taxon>Neopterygii</taxon>
        <taxon>Teleostei</taxon>
        <taxon>Ostariophysi</taxon>
        <taxon>Cypriniformes</taxon>
        <taxon>Nemacheilidae</taxon>
        <taxon>Triplophysa</taxon>
    </lineage>
</organism>
<dbReference type="AlphaFoldDB" id="A0A9W7TEM8"/>
<evidence type="ECO:0000256" key="6">
    <source>
        <dbReference type="ARBA" id="ARBA00023239"/>
    </source>
</evidence>
<dbReference type="Pfam" id="PF02778">
    <property type="entry name" value="tRNA_int_endo_N"/>
    <property type="match status" value="1"/>
</dbReference>
<dbReference type="FunFam" id="3.40.1350.10:FF:000001">
    <property type="entry name" value="tRNA-splicing endonuclease subunit Sen2"/>
    <property type="match status" value="1"/>
</dbReference>
<dbReference type="GO" id="GO:0005737">
    <property type="term" value="C:cytoplasm"/>
    <property type="evidence" value="ECO:0007669"/>
    <property type="project" value="TreeGrafter"/>
</dbReference>
<keyword evidence="4" id="KW-0507">mRNA processing</keyword>
<evidence type="ECO:0000313" key="13">
    <source>
        <dbReference type="EMBL" id="KAI7795356.1"/>
    </source>
</evidence>
<dbReference type="GO" id="GO:0000213">
    <property type="term" value="F:tRNA-intron lyase activity"/>
    <property type="evidence" value="ECO:0007669"/>
    <property type="project" value="UniProtKB-UniRule"/>
</dbReference>
<feature type="active site" evidence="10">
    <location>
        <position position="370"/>
    </location>
</feature>
<keyword evidence="6 9" id="KW-0456">Lyase</keyword>
<sequence>MTEAVFQAPKRRAKIYESFEAPLPIREDEDHIIYRAEIINHHVIVKHPLHIQALYDRGYFGKGVFSRSRPEHRISQQWKCIGDRYLPVITASEYQKRVSWARAALFMQGLDDEAVSHALQTLTKPVELDIGEEHDPEPINSQAGHFDGSSVDHLMDCTSGDADRNDENADVVQTDTIKPQRQGNPRYDPLAELCPDEPEALTEENEDSRVNVKCKRHDDWIIHCGCRADDNQSLSSKHRVPDADPSDGYEYVLVEKAEDDHENCTKDNVSVDGCGRLECRINPFSMMEYLQLTYEEAFFLVYGLGCLSVYYSGEPLSILEVWSMFRSVQPNFSITYAAYHYFRAKGWVPKTGVKYGTDLMLYRKGPPFYHASYSVVVDRADDSFTGSALRPFTWRSLAALSRITGNVSKELMLCYVITPSEDMFSSPECLKRLTVQEVIVSRWVSSKERTEQDEL</sequence>
<name>A0A9W7TEM8_TRIRA</name>
<comment type="function">
    <text evidence="9">Constitutes one of the two catalytic subunit of the tRNA-splicing endonuclease complex, a complex responsible for identification and cleavage of the splice sites in pre-tRNA. It cleaves pre-tRNA at the 5'- and 3'-splice sites to release the intron. The products are an intron and two tRNA half-molecules bearing 2',3'-cyclic phosphate and 5'-OH termini. There are no conserved sequences at the splice sites, but the intron is invariably located at the same site in the gene, placing the splice sites an invariant distance from the constant structural features of the tRNA body.</text>
</comment>
<keyword evidence="14" id="KW-1185">Reference proteome</keyword>
<comment type="similarity">
    <text evidence="2 9">Belongs to the tRNA-intron endonuclease family.</text>
</comment>
<dbReference type="EMBL" id="JAFHDT010000020">
    <property type="protein sequence ID" value="KAI7795356.1"/>
    <property type="molecule type" value="Genomic_DNA"/>
</dbReference>
<gene>
    <name evidence="13" type="ORF">IRJ41_016851</name>
</gene>
<evidence type="ECO:0000256" key="10">
    <source>
        <dbReference type="PIRSR" id="PIRSR011789-1"/>
    </source>
</evidence>
<evidence type="ECO:0000259" key="12">
    <source>
        <dbReference type="Pfam" id="PF02778"/>
    </source>
</evidence>
<evidence type="ECO:0000256" key="1">
    <source>
        <dbReference type="ARBA" id="ARBA00004123"/>
    </source>
</evidence>
<accession>A0A9W7TEM8</accession>
<dbReference type="OrthoDB" id="10249562at2759"/>
<evidence type="ECO:0000256" key="5">
    <source>
        <dbReference type="ARBA" id="ARBA00022694"/>
    </source>
</evidence>
<dbReference type="CDD" id="cd22363">
    <property type="entry name" value="tRNA-intron_lyase_C"/>
    <property type="match status" value="1"/>
</dbReference>
<reference evidence="13" key="1">
    <citation type="submission" date="2021-02" db="EMBL/GenBank/DDBJ databases">
        <title>Comparative genomics reveals that relaxation of natural selection precedes convergent phenotypic evolution of cavefish.</title>
        <authorList>
            <person name="Peng Z."/>
        </authorList>
    </citation>
    <scope>NUCLEOTIDE SEQUENCE</scope>
    <source>
        <tissue evidence="13">Muscle</tissue>
    </source>
</reference>
<comment type="subcellular location">
    <subcellularLocation>
        <location evidence="1 9">Nucleus</location>
    </subcellularLocation>
</comment>
<dbReference type="EC" id="4.6.1.16" evidence="3 9"/>
<dbReference type="InterPro" id="IPR006678">
    <property type="entry name" value="tRNA_intron_Endonuc_N"/>
</dbReference>
<keyword evidence="7 9" id="KW-0539">Nucleus</keyword>
<keyword evidence="13" id="KW-0255">Endonuclease</keyword>
<feature type="domain" description="tRNA intron endonuclease catalytic" evidence="11">
    <location>
        <begin position="332"/>
        <end position="416"/>
    </location>
</feature>
<evidence type="ECO:0000259" key="11">
    <source>
        <dbReference type="Pfam" id="PF01974"/>
    </source>
</evidence>
<evidence type="ECO:0000256" key="4">
    <source>
        <dbReference type="ARBA" id="ARBA00022664"/>
    </source>
</evidence>
<dbReference type="GO" id="GO:0000214">
    <property type="term" value="C:tRNA-intron endonuclease complex"/>
    <property type="evidence" value="ECO:0007669"/>
    <property type="project" value="UniProtKB-UniRule"/>
</dbReference>
<feature type="domain" description="tRNA intron endonuclease N-terminal" evidence="12">
    <location>
        <begin position="288"/>
        <end position="322"/>
    </location>
</feature>
<feature type="active site" evidence="10">
    <location>
        <position position="409"/>
    </location>
</feature>
<dbReference type="Proteomes" id="UP001059041">
    <property type="component" value="Linkage Group LG20"/>
</dbReference>
<dbReference type="GO" id="GO:0003676">
    <property type="term" value="F:nucleic acid binding"/>
    <property type="evidence" value="ECO:0007669"/>
    <property type="project" value="InterPro"/>
</dbReference>
<keyword evidence="13" id="KW-0378">Hydrolase</keyword>
<keyword evidence="5 9" id="KW-0819">tRNA processing</keyword>
<feature type="active site" evidence="10">
    <location>
        <position position="362"/>
    </location>
</feature>
<keyword evidence="13" id="KW-0540">Nuclease</keyword>
<dbReference type="PANTHER" id="PTHR21227">
    <property type="entry name" value="TRNA-SPLICING ENDONUCLEASE SUBUNIT SEN2"/>
    <property type="match status" value="1"/>
</dbReference>
<proteinExistence type="inferred from homology"/>
<dbReference type="GO" id="GO:0006397">
    <property type="term" value="P:mRNA processing"/>
    <property type="evidence" value="ECO:0007669"/>
    <property type="project" value="UniProtKB-KW"/>
</dbReference>
<evidence type="ECO:0000313" key="14">
    <source>
        <dbReference type="Proteomes" id="UP001059041"/>
    </source>
</evidence>
<dbReference type="InterPro" id="IPR006676">
    <property type="entry name" value="tRNA_splic"/>
</dbReference>
<dbReference type="InterPro" id="IPR036167">
    <property type="entry name" value="tRNA_intron_Endo_cat-like_sf"/>
</dbReference>
<evidence type="ECO:0000256" key="9">
    <source>
        <dbReference type="PIRNR" id="PIRNR011789"/>
    </source>
</evidence>
<dbReference type="InterPro" id="IPR016589">
    <property type="entry name" value="tRNA_splic_SEN2"/>
</dbReference>
<dbReference type="Gene3D" id="3.40.1350.10">
    <property type="match status" value="1"/>
</dbReference>
<dbReference type="SUPFAM" id="SSF53032">
    <property type="entry name" value="tRNA-intron endonuclease catalytic domain-like"/>
    <property type="match status" value="1"/>
</dbReference>
<evidence type="ECO:0000256" key="2">
    <source>
        <dbReference type="ARBA" id="ARBA00008078"/>
    </source>
</evidence>
<dbReference type="InterPro" id="IPR011856">
    <property type="entry name" value="tRNA_endonuc-like_dom_sf"/>
</dbReference>
<protein>
    <recommendedName>
        <fullName evidence="8 9">tRNA-splicing endonuclease subunit Sen2</fullName>
        <ecNumber evidence="3 9">4.6.1.16</ecNumber>
    </recommendedName>
</protein>
<dbReference type="Pfam" id="PF01974">
    <property type="entry name" value="tRNA_int_endo"/>
    <property type="match status" value="1"/>
</dbReference>
<dbReference type="PIRSF" id="PIRSF011789">
    <property type="entry name" value="tRNA_splic_SEN2"/>
    <property type="match status" value="1"/>
</dbReference>
<dbReference type="GO" id="GO:0000379">
    <property type="term" value="P:tRNA-type intron splice site recognition and cleavage"/>
    <property type="evidence" value="ECO:0007669"/>
    <property type="project" value="TreeGrafter"/>
</dbReference>
<dbReference type="NCBIfam" id="TIGR00324">
    <property type="entry name" value="endA"/>
    <property type="match status" value="1"/>
</dbReference>
<evidence type="ECO:0000256" key="3">
    <source>
        <dbReference type="ARBA" id="ARBA00012573"/>
    </source>
</evidence>
<comment type="caution">
    <text evidence="13">The sequence shown here is derived from an EMBL/GenBank/DDBJ whole genome shotgun (WGS) entry which is preliminary data.</text>
</comment>
<evidence type="ECO:0000256" key="8">
    <source>
        <dbReference type="ARBA" id="ARBA00071058"/>
    </source>
</evidence>